<protein>
    <recommendedName>
        <fullName evidence="3">Ribbon-helix-helix protein CopG domain-containing protein</fullName>
    </recommendedName>
</protein>
<sequence>MTDMATIKVPRALRDRVRDAARDADLTQGQLIEQMLVQREKALFWERLEQEAPDQEYLDALEETDTAFTSDSEEAIQRFEADE</sequence>
<dbReference type="Proteomes" id="UP000678513">
    <property type="component" value="Chromosome"/>
</dbReference>
<dbReference type="EMBL" id="CP072384">
    <property type="protein sequence ID" value="QUC08058.1"/>
    <property type="molecule type" value="Genomic_DNA"/>
</dbReference>
<reference evidence="1 2" key="1">
    <citation type="submission" date="2021-03" db="EMBL/GenBank/DDBJ databases">
        <title>Human Oral Microbial Genomes.</title>
        <authorList>
            <person name="Johnston C.D."/>
            <person name="Chen T."/>
            <person name="Dewhirst F.E."/>
        </authorList>
    </citation>
    <scope>NUCLEOTIDE SEQUENCE [LARGE SCALE GENOMIC DNA]</scope>
    <source>
        <strain evidence="1 2">DSMZ 100122</strain>
    </source>
</reference>
<gene>
    <name evidence="1" type="ORF">J5A65_14315</name>
</gene>
<evidence type="ECO:0008006" key="3">
    <source>
        <dbReference type="Google" id="ProtNLM"/>
    </source>
</evidence>
<accession>A0ABX7Y598</accession>
<evidence type="ECO:0000313" key="1">
    <source>
        <dbReference type="EMBL" id="QUC08058.1"/>
    </source>
</evidence>
<organism evidence="1 2">
    <name type="scientific">Arachnia rubra</name>
    <dbReference type="NCBI Taxonomy" id="1547448"/>
    <lineage>
        <taxon>Bacteria</taxon>
        <taxon>Bacillati</taxon>
        <taxon>Actinomycetota</taxon>
        <taxon>Actinomycetes</taxon>
        <taxon>Propionibacteriales</taxon>
        <taxon>Propionibacteriaceae</taxon>
        <taxon>Arachnia</taxon>
    </lineage>
</organism>
<keyword evidence="2" id="KW-1185">Reference proteome</keyword>
<proteinExistence type="predicted"/>
<evidence type="ECO:0000313" key="2">
    <source>
        <dbReference type="Proteomes" id="UP000678513"/>
    </source>
</evidence>
<dbReference type="RefSeq" id="WP_212323512.1">
    <property type="nucleotide sequence ID" value="NZ_AP024463.1"/>
</dbReference>
<name>A0ABX7Y598_9ACTN</name>